<dbReference type="EMBL" id="KE344662">
    <property type="protein sequence ID" value="EXB74934.1"/>
    <property type="molecule type" value="Genomic_DNA"/>
</dbReference>
<dbReference type="Proteomes" id="UP000030645">
    <property type="component" value="Unassembled WGS sequence"/>
</dbReference>
<reference evidence="3" key="1">
    <citation type="submission" date="2013-01" db="EMBL/GenBank/DDBJ databases">
        <title>Draft Genome Sequence of a Mulberry Tree, Morus notabilis C.K. Schneid.</title>
        <authorList>
            <person name="He N."/>
            <person name="Zhao S."/>
        </authorList>
    </citation>
    <scope>NUCLEOTIDE SEQUENCE</scope>
</reference>
<evidence type="ECO:0000313" key="3">
    <source>
        <dbReference type="Proteomes" id="UP000030645"/>
    </source>
</evidence>
<evidence type="ECO:0000313" key="1">
    <source>
        <dbReference type="EMBL" id="EXB74934.1"/>
    </source>
</evidence>
<sequence>MLTPPLSSTSLAIPSSPPTTWITATSSSLLSRLAQSQPQTSSVKPKFLVKEKGNKTWCSRGE</sequence>
<gene>
    <name evidence="1" type="ORF">L484_018643</name>
    <name evidence="2" type="ORF">L484_018644</name>
</gene>
<accession>W9R7A7</accession>
<dbReference type="AlphaFoldDB" id="W9R7A7"/>
<dbReference type="EMBL" id="KE344662">
    <property type="protein sequence ID" value="EXB74935.1"/>
    <property type="molecule type" value="Genomic_DNA"/>
</dbReference>
<proteinExistence type="predicted"/>
<name>W9R7A7_9ROSA</name>
<keyword evidence="3" id="KW-1185">Reference proteome</keyword>
<evidence type="ECO:0000313" key="2">
    <source>
        <dbReference type="EMBL" id="EXB74935.1"/>
    </source>
</evidence>
<organism evidence="1 3">
    <name type="scientific">Morus notabilis</name>
    <dbReference type="NCBI Taxonomy" id="981085"/>
    <lineage>
        <taxon>Eukaryota</taxon>
        <taxon>Viridiplantae</taxon>
        <taxon>Streptophyta</taxon>
        <taxon>Embryophyta</taxon>
        <taxon>Tracheophyta</taxon>
        <taxon>Spermatophyta</taxon>
        <taxon>Magnoliopsida</taxon>
        <taxon>eudicotyledons</taxon>
        <taxon>Gunneridae</taxon>
        <taxon>Pentapetalae</taxon>
        <taxon>rosids</taxon>
        <taxon>fabids</taxon>
        <taxon>Rosales</taxon>
        <taxon>Moraceae</taxon>
        <taxon>Moreae</taxon>
        <taxon>Morus</taxon>
    </lineage>
</organism>
<reference evidence="1" key="2">
    <citation type="submission" date="2013-06" db="EMBL/GenBank/DDBJ databases">
        <title>Draft Genome Sequence of a Mulberry Tree, Morus notabilis C.K. Schn.</title>
        <authorList>
            <person name="He N."/>
            <person name="Zhao S."/>
        </authorList>
    </citation>
    <scope>NUCLEOTIDE SEQUENCE</scope>
</reference>
<protein>
    <submittedName>
        <fullName evidence="1">Uncharacterized protein</fullName>
    </submittedName>
</protein>